<dbReference type="InterPro" id="IPR036691">
    <property type="entry name" value="Endo/exonu/phosph_ase_sf"/>
</dbReference>
<feature type="transmembrane region" description="Helical" evidence="1">
    <location>
        <begin position="612"/>
        <end position="630"/>
    </location>
</feature>
<feature type="transmembrane region" description="Helical" evidence="1">
    <location>
        <begin position="276"/>
        <end position="302"/>
    </location>
</feature>
<feature type="transmembrane region" description="Helical" evidence="1">
    <location>
        <begin position="430"/>
        <end position="449"/>
    </location>
</feature>
<dbReference type="Proteomes" id="UP001362899">
    <property type="component" value="Unassembled WGS sequence"/>
</dbReference>
<dbReference type="PANTHER" id="PTHR14859">
    <property type="entry name" value="CALCOFLUOR WHITE HYPERSENSITIVE PROTEIN PRECURSOR"/>
    <property type="match status" value="1"/>
</dbReference>
<reference evidence="6 7" key="1">
    <citation type="journal article" date="2023" name="Elife">
        <title>Identification of key yeast species and microbe-microbe interactions impacting larval growth of Drosophila in the wild.</title>
        <authorList>
            <person name="Mure A."/>
            <person name="Sugiura Y."/>
            <person name="Maeda R."/>
            <person name="Honda K."/>
            <person name="Sakurai N."/>
            <person name="Takahashi Y."/>
            <person name="Watada M."/>
            <person name="Katoh T."/>
            <person name="Gotoh A."/>
            <person name="Gotoh Y."/>
            <person name="Taniguchi I."/>
            <person name="Nakamura K."/>
            <person name="Hayashi T."/>
            <person name="Katayama T."/>
            <person name="Uemura T."/>
            <person name="Hattori Y."/>
        </authorList>
    </citation>
    <scope>NUCLEOTIDE SEQUENCE [LARGE SCALE GENOMIC DNA]</scope>
    <source>
        <strain evidence="6 7">SB-73</strain>
    </source>
</reference>
<protein>
    <submittedName>
        <fullName evidence="6">Cwh43 protein</fullName>
    </submittedName>
</protein>
<dbReference type="AlphaFoldDB" id="A0AAV5RM90"/>
<feature type="domain" description="PGAP2IP first transmembrane" evidence="4">
    <location>
        <begin position="287"/>
        <end position="441"/>
    </location>
</feature>
<feature type="transmembrane region" description="Helical" evidence="1">
    <location>
        <begin position="92"/>
        <end position="112"/>
    </location>
</feature>
<feature type="transmembrane region" description="Helical" evidence="1">
    <location>
        <begin position="38"/>
        <end position="60"/>
    </location>
</feature>
<dbReference type="InterPro" id="IPR019402">
    <property type="entry name" value="CWH43_N"/>
</dbReference>
<dbReference type="GO" id="GO:0016020">
    <property type="term" value="C:membrane"/>
    <property type="evidence" value="ECO:0007669"/>
    <property type="project" value="GOC"/>
</dbReference>
<dbReference type="SUPFAM" id="SSF56219">
    <property type="entry name" value="DNase I-like"/>
    <property type="match status" value="1"/>
</dbReference>
<feature type="transmembrane region" description="Helical" evidence="1">
    <location>
        <begin position="662"/>
        <end position="679"/>
    </location>
</feature>
<feature type="transmembrane region" description="Helical" evidence="1">
    <location>
        <begin position="389"/>
        <end position="410"/>
    </location>
</feature>
<dbReference type="FunFam" id="3.60.10.10:FF:000031">
    <property type="entry name" value="Calcofluor white hypersensitive protein"/>
    <property type="match status" value="1"/>
</dbReference>
<feature type="transmembrane region" description="Helical" evidence="1">
    <location>
        <begin position="461"/>
        <end position="480"/>
    </location>
</feature>
<dbReference type="Pfam" id="PF23022">
    <property type="entry name" value="6TM_1st_PGAP2IP"/>
    <property type="match status" value="1"/>
</dbReference>
<evidence type="ECO:0000259" key="3">
    <source>
        <dbReference type="Pfam" id="PF23021"/>
    </source>
</evidence>
<evidence type="ECO:0000259" key="5">
    <source>
        <dbReference type="Pfam" id="PF23226"/>
    </source>
</evidence>
<feature type="transmembrane region" description="Helical" evidence="1">
    <location>
        <begin position="124"/>
        <end position="143"/>
    </location>
</feature>
<dbReference type="Pfam" id="PF23021">
    <property type="entry name" value="6TM_2nd_PGAP2IP"/>
    <property type="match status" value="1"/>
</dbReference>
<dbReference type="InterPro" id="IPR053911">
    <property type="entry name" value="PGAP2IP_TM_2nd"/>
</dbReference>
<evidence type="ECO:0000313" key="6">
    <source>
        <dbReference type="EMBL" id="GMM52634.1"/>
    </source>
</evidence>
<feature type="transmembrane region" description="Helical" evidence="1">
    <location>
        <begin position="361"/>
        <end position="382"/>
    </location>
</feature>
<dbReference type="Gene3D" id="3.60.10.10">
    <property type="entry name" value="Endonuclease/exonuclease/phosphatase"/>
    <property type="match status" value="1"/>
</dbReference>
<evidence type="ECO:0000256" key="1">
    <source>
        <dbReference type="SAM" id="Phobius"/>
    </source>
</evidence>
<feature type="domain" description="CWH43-like N-terminal" evidence="2">
    <location>
        <begin position="34"/>
        <end position="241"/>
    </location>
</feature>
<proteinExistence type="predicted"/>
<dbReference type="PANTHER" id="PTHR14859:SF1">
    <property type="entry name" value="PGAP2-INTERACTING PROTEIN"/>
    <property type="match status" value="1"/>
</dbReference>
<feature type="transmembrane region" description="Helical" evidence="1">
    <location>
        <begin position="155"/>
        <end position="173"/>
    </location>
</feature>
<gene>
    <name evidence="6" type="ORF">DASB73_035970</name>
</gene>
<evidence type="ECO:0000259" key="2">
    <source>
        <dbReference type="Pfam" id="PF10277"/>
    </source>
</evidence>
<dbReference type="GO" id="GO:0031505">
    <property type="term" value="P:fungal-type cell wall organization"/>
    <property type="evidence" value="ECO:0007669"/>
    <property type="project" value="TreeGrafter"/>
</dbReference>
<feature type="transmembrane region" description="Helical" evidence="1">
    <location>
        <begin position="314"/>
        <end position="334"/>
    </location>
</feature>
<sequence>MSDSKQKAKDVPAPKAWDSNSEKANRTLFKLNGLWVSYAHSFFATSAFLAALVTGCMLHYNKIVTNEHYTYPDEWFPSVSATIGDRYPERSLYQLLIALTSSSRFILCYLTYYLTNAPNAKLPFILLVVGVIRTFTCGGWTYVTSTDDHDIHDIFMIAYIVLTLPYTIIRTILTPKNTTVKTLRIVVATMFFGTIVPLVYMYLQHKIHRKAGAYTIYAFLEWSLVLLDILFDSLSSYDLPDLEIVVQDINNVSKTSSEVEVFSDPVKVLKRSPPRFGFVISVLNWTLWWSVMSSVGAMLWYFPLWYMDISGYEAYLLTLFSPIILCVPPLRWFFETLPQVAFVGQMIAVIAYWEPSPPTRMMYVGIGSGFATIALATTFHSAAKSSRKWVLISQSATFVIGLLITVAIRIRMHTNNPFWPIMNSENGGQNHWGLGLGLFGALFAGTMVPDKVLKPKPKTNSFASGLGIGGLFYYFFSFMSDISALPLWCWQGYPIRGPQTIPDGILVVFAACLGLLFGVKSKVTLSNFKLSVFSISMILFTQVDHWVGFAAGLYSVFYISSVSISLLSDAAQHNPGKSFGVGLFFTVLFYFLETWTVAYAFVPGGWLLRERIWVVVSLMYIFIIIGVLNARGNDADTLQNPESTKSSKSKSTSDFHKFKPKMICFFLALISLSASFFTYQRYILPAPVPLHPETQSFNAGIWTVHFGLDNALWTSELRMADLIRDAELDVVGLLETDTQHIVGGHRDITQKLADELGFYTDYGPAPDKHTWGCALLSRFPILKSEHHLTPSPHGELAPAIHATLLVYGEVVNIVVFHSGQEEDPLDRKLQTEYLTEVLRNTGDEPTILLSYLVTVPHQGNYNTWVSDYSGMHDIDPTDSDRWCEYILYKNIKRVAYARISRDTITDTELQVGKFQIGKEPDYSNNMISEDEVESDLRMPQLFRGEGVRGHFYHVFNEPRYFL</sequence>
<dbReference type="GO" id="GO:0006506">
    <property type="term" value="P:GPI anchor biosynthetic process"/>
    <property type="evidence" value="ECO:0007669"/>
    <property type="project" value="TreeGrafter"/>
</dbReference>
<organism evidence="6 7">
    <name type="scientific">Starmerella bacillaris</name>
    <name type="common">Yeast</name>
    <name type="synonym">Candida zemplinina</name>
    <dbReference type="NCBI Taxonomy" id="1247836"/>
    <lineage>
        <taxon>Eukaryota</taxon>
        <taxon>Fungi</taxon>
        <taxon>Dikarya</taxon>
        <taxon>Ascomycota</taxon>
        <taxon>Saccharomycotina</taxon>
        <taxon>Dipodascomycetes</taxon>
        <taxon>Dipodascales</taxon>
        <taxon>Trichomonascaceae</taxon>
        <taxon>Starmerella</taxon>
    </lineage>
</organism>
<feature type="transmembrane region" description="Helical" evidence="1">
    <location>
        <begin position="579"/>
        <end position="600"/>
    </location>
</feature>
<accession>A0AAV5RM90</accession>
<keyword evidence="7" id="KW-1185">Reference proteome</keyword>
<feature type="transmembrane region" description="Helical" evidence="1">
    <location>
        <begin position="500"/>
        <end position="519"/>
    </location>
</feature>
<feature type="domain" description="PGAP2IP C-terminal nuclease-like" evidence="5">
    <location>
        <begin position="695"/>
        <end position="936"/>
    </location>
</feature>
<dbReference type="InterPro" id="IPR057315">
    <property type="entry name" value="Exo_endo_phos_PGAP2IP_C"/>
</dbReference>
<comment type="caution">
    <text evidence="6">The sequence shown here is derived from an EMBL/GenBank/DDBJ whole genome shotgun (WGS) entry which is preliminary data.</text>
</comment>
<evidence type="ECO:0000259" key="4">
    <source>
        <dbReference type="Pfam" id="PF23022"/>
    </source>
</evidence>
<dbReference type="GO" id="GO:0005783">
    <property type="term" value="C:endoplasmic reticulum"/>
    <property type="evidence" value="ECO:0007669"/>
    <property type="project" value="TreeGrafter"/>
</dbReference>
<dbReference type="InterPro" id="IPR053912">
    <property type="entry name" value="PGAP2IP_TM_1nd"/>
</dbReference>
<dbReference type="EMBL" id="BTGC01000008">
    <property type="protein sequence ID" value="GMM52634.1"/>
    <property type="molecule type" value="Genomic_DNA"/>
</dbReference>
<feature type="transmembrane region" description="Helical" evidence="1">
    <location>
        <begin position="526"/>
        <end position="543"/>
    </location>
</feature>
<dbReference type="Pfam" id="PF23226">
    <property type="entry name" value="Exo_endo_phos_PGAP2IP"/>
    <property type="match status" value="1"/>
</dbReference>
<name>A0AAV5RM90_STABA</name>
<feature type="transmembrane region" description="Helical" evidence="1">
    <location>
        <begin position="185"/>
        <end position="202"/>
    </location>
</feature>
<feature type="transmembrane region" description="Helical" evidence="1">
    <location>
        <begin position="549"/>
        <end position="567"/>
    </location>
</feature>
<keyword evidence="1" id="KW-0472">Membrane</keyword>
<keyword evidence="1" id="KW-1133">Transmembrane helix</keyword>
<feature type="domain" description="PGAP2IP second transmembrane" evidence="3">
    <location>
        <begin position="459"/>
        <end position="633"/>
    </location>
</feature>
<dbReference type="InterPro" id="IPR051916">
    <property type="entry name" value="GPI-anchor_lipid_remodeler"/>
</dbReference>
<evidence type="ECO:0000313" key="7">
    <source>
        <dbReference type="Proteomes" id="UP001362899"/>
    </source>
</evidence>
<dbReference type="Pfam" id="PF10277">
    <property type="entry name" value="Frag1"/>
    <property type="match status" value="1"/>
</dbReference>
<keyword evidence="1" id="KW-0812">Transmembrane</keyword>